<gene>
    <name evidence="1" type="ORF">RXA29_09200</name>
</gene>
<protein>
    <submittedName>
        <fullName evidence="1">Tail protein X</fullName>
    </submittedName>
</protein>
<dbReference type="Proteomes" id="UP001304423">
    <property type="component" value="Chromosome"/>
</dbReference>
<accession>A0AAX4F405</accession>
<proteinExistence type="predicted"/>
<reference evidence="1" key="1">
    <citation type="submission" date="2023-10" db="EMBL/GenBank/DDBJ databases">
        <title>Clonality and diversity in the soft rot Dickeya solani phytopathogen.</title>
        <authorList>
            <person name="Pedron J."/>
            <person name="Van Gijsegem F."/>
            <person name="Portier P."/>
            <person name="Taghouti G."/>
        </authorList>
    </citation>
    <scope>NUCLEOTIDE SEQUENCE</scope>
    <source>
        <strain evidence="1">CFBP5647</strain>
    </source>
</reference>
<sequence>MQVIATQNDTVDLLCWRYYGKTAGVTAAVYAANPGLCEIGPLLPAGTAVTLPDDTTPPQQETVQLWD</sequence>
<dbReference type="Pfam" id="PF05489">
    <property type="entry name" value="Phage_tail_X"/>
    <property type="match status" value="1"/>
</dbReference>
<organism evidence="1 2">
    <name type="scientific">Dickeya solani</name>
    <dbReference type="NCBI Taxonomy" id="1089444"/>
    <lineage>
        <taxon>Bacteria</taxon>
        <taxon>Pseudomonadati</taxon>
        <taxon>Pseudomonadota</taxon>
        <taxon>Gammaproteobacteria</taxon>
        <taxon>Enterobacterales</taxon>
        <taxon>Pectobacteriaceae</taxon>
        <taxon>Dickeya</taxon>
    </lineage>
</organism>
<name>A0AAX4F405_9GAMM</name>
<dbReference type="RefSeq" id="WP_316394322.1">
    <property type="nucleotide sequence ID" value="NZ_CP136339.1"/>
</dbReference>
<dbReference type="InterPro" id="IPR008861">
    <property type="entry name" value="GpX-like"/>
</dbReference>
<dbReference type="EMBL" id="CP136339">
    <property type="protein sequence ID" value="WOA54366.1"/>
    <property type="molecule type" value="Genomic_DNA"/>
</dbReference>
<dbReference type="AlphaFoldDB" id="A0AAX4F405"/>
<evidence type="ECO:0000313" key="2">
    <source>
        <dbReference type="Proteomes" id="UP001304423"/>
    </source>
</evidence>
<evidence type="ECO:0000313" key="1">
    <source>
        <dbReference type="EMBL" id="WOA54366.1"/>
    </source>
</evidence>